<sequence>MDTPFNMLVLGNSVPEKASWLQSQRAYFFENGIVEDVEPIASEADQDQVCTLEDTRKTPKQKKSGKAIATVLRQMPMREAKKKERAALKKLMEWSPANERARAARYDPDQWERGYDPYP</sequence>
<name>A0A9Q1L9K8_9SOLA</name>
<evidence type="ECO:0000313" key="2">
    <source>
        <dbReference type="EMBL" id="KAJ8531604.1"/>
    </source>
</evidence>
<accession>A0A9Q1L9K8</accession>
<comment type="caution">
    <text evidence="2">The sequence shown here is derived from an EMBL/GenBank/DDBJ whole genome shotgun (WGS) entry which is preliminary data.</text>
</comment>
<evidence type="ECO:0000313" key="3">
    <source>
        <dbReference type="Proteomes" id="UP001152561"/>
    </source>
</evidence>
<keyword evidence="3" id="KW-1185">Reference proteome</keyword>
<organism evidence="2 3">
    <name type="scientific">Anisodus acutangulus</name>
    <dbReference type="NCBI Taxonomy" id="402998"/>
    <lineage>
        <taxon>Eukaryota</taxon>
        <taxon>Viridiplantae</taxon>
        <taxon>Streptophyta</taxon>
        <taxon>Embryophyta</taxon>
        <taxon>Tracheophyta</taxon>
        <taxon>Spermatophyta</taxon>
        <taxon>Magnoliopsida</taxon>
        <taxon>eudicotyledons</taxon>
        <taxon>Gunneridae</taxon>
        <taxon>Pentapetalae</taxon>
        <taxon>asterids</taxon>
        <taxon>lamiids</taxon>
        <taxon>Solanales</taxon>
        <taxon>Solanaceae</taxon>
        <taxon>Solanoideae</taxon>
        <taxon>Hyoscyameae</taxon>
        <taxon>Anisodus</taxon>
    </lineage>
</organism>
<protein>
    <submittedName>
        <fullName evidence="2">Uncharacterized protein</fullName>
    </submittedName>
</protein>
<proteinExistence type="predicted"/>
<dbReference type="AlphaFoldDB" id="A0A9Q1L9K8"/>
<evidence type="ECO:0000256" key="1">
    <source>
        <dbReference type="SAM" id="MobiDB-lite"/>
    </source>
</evidence>
<gene>
    <name evidence="2" type="ORF">K7X08_027038</name>
</gene>
<reference evidence="3" key="1">
    <citation type="journal article" date="2023" name="Proc. Natl. Acad. Sci. U.S.A.">
        <title>Genomic and structural basis for evolution of tropane alkaloid biosynthesis.</title>
        <authorList>
            <person name="Wanga Y.-J."/>
            <person name="Taina T."/>
            <person name="Yua J.-Y."/>
            <person name="Lia J."/>
            <person name="Xua B."/>
            <person name="Chenc J."/>
            <person name="D'Auriad J.C."/>
            <person name="Huanga J.-P."/>
            <person name="Huanga S.-X."/>
        </authorList>
    </citation>
    <scope>NUCLEOTIDE SEQUENCE [LARGE SCALE GENOMIC DNA]</scope>
    <source>
        <strain evidence="3">cv. KIB-2019</strain>
    </source>
</reference>
<dbReference type="Proteomes" id="UP001152561">
    <property type="component" value="Unassembled WGS sequence"/>
</dbReference>
<feature type="region of interest" description="Disordered" evidence="1">
    <location>
        <begin position="99"/>
        <end position="119"/>
    </location>
</feature>
<dbReference type="EMBL" id="JAJAGQ010000021">
    <property type="protein sequence ID" value="KAJ8531604.1"/>
    <property type="molecule type" value="Genomic_DNA"/>
</dbReference>